<protein>
    <recommendedName>
        <fullName evidence="1">Serpin domain-containing protein</fullName>
    </recommendedName>
</protein>
<proteinExistence type="predicted"/>
<dbReference type="InterPro" id="IPR042178">
    <property type="entry name" value="Serpin_sf_1"/>
</dbReference>
<dbReference type="OrthoDB" id="6280426at2759"/>
<evidence type="ECO:0000313" key="2">
    <source>
        <dbReference type="EMBL" id="KAF5400409.1"/>
    </source>
</evidence>
<dbReference type="InterPro" id="IPR023795">
    <property type="entry name" value="Serpin_CS"/>
</dbReference>
<dbReference type="Gene3D" id="3.30.497.10">
    <property type="entry name" value="Antithrombin, subunit I, domain 2"/>
    <property type="match status" value="1"/>
</dbReference>
<dbReference type="InterPro" id="IPR036186">
    <property type="entry name" value="Serpin_sf"/>
</dbReference>
<dbReference type="Gene3D" id="2.30.39.10">
    <property type="entry name" value="Alpha-1-antitrypsin, domain 1"/>
    <property type="match status" value="1"/>
</dbReference>
<dbReference type="PROSITE" id="PS00284">
    <property type="entry name" value="SERPIN"/>
    <property type="match status" value="1"/>
</dbReference>
<feature type="domain" description="Serpin" evidence="1">
    <location>
        <begin position="10"/>
        <end position="120"/>
    </location>
</feature>
<organism evidence="2 3">
    <name type="scientific">Paragonimus heterotremus</name>
    <dbReference type="NCBI Taxonomy" id="100268"/>
    <lineage>
        <taxon>Eukaryota</taxon>
        <taxon>Metazoa</taxon>
        <taxon>Spiralia</taxon>
        <taxon>Lophotrochozoa</taxon>
        <taxon>Platyhelminthes</taxon>
        <taxon>Trematoda</taxon>
        <taxon>Digenea</taxon>
        <taxon>Plagiorchiida</taxon>
        <taxon>Troglotremata</taxon>
        <taxon>Troglotrematidae</taxon>
        <taxon>Paragonimus</taxon>
    </lineage>
</organism>
<dbReference type="AlphaFoldDB" id="A0A8J4TJR1"/>
<dbReference type="GO" id="GO:0005615">
    <property type="term" value="C:extracellular space"/>
    <property type="evidence" value="ECO:0007669"/>
    <property type="project" value="InterPro"/>
</dbReference>
<evidence type="ECO:0000313" key="3">
    <source>
        <dbReference type="Proteomes" id="UP000748531"/>
    </source>
</evidence>
<dbReference type="PANTHER" id="PTHR11461">
    <property type="entry name" value="SERINE PROTEASE INHIBITOR, SERPIN"/>
    <property type="match status" value="1"/>
</dbReference>
<dbReference type="InterPro" id="IPR000215">
    <property type="entry name" value="Serpin_fam"/>
</dbReference>
<dbReference type="PANTHER" id="PTHR11461:SF372">
    <property type="entry name" value="ACCESSORY GLAND PROTEIN ACP76A-RELATED"/>
    <property type="match status" value="1"/>
</dbReference>
<dbReference type="Proteomes" id="UP000748531">
    <property type="component" value="Unassembled WGS sequence"/>
</dbReference>
<accession>A0A8J4TJR1</accession>
<dbReference type="InterPro" id="IPR023796">
    <property type="entry name" value="Serpin_dom"/>
</dbReference>
<reference evidence="2" key="1">
    <citation type="submission" date="2019-05" db="EMBL/GenBank/DDBJ databases">
        <title>Annotation for the trematode Paragonimus heterotremus.</title>
        <authorList>
            <person name="Choi Y.-J."/>
        </authorList>
    </citation>
    <scope>NUCLEOTIDE SEQUENCE</scope>
    <source>
        <strain evidence="2">LC</strain>
    </source>
</reference>
<dbReference type="SUPFAM" id="SSF56574">
    <property type="entry name" value="Serpins"/>
    <property type="match status" value="1"/>
</dbReference>
<comment type="caution">
    <text evidence="2">The sequence shown here is derived from an EMBL/GenBank/DDBJ whole genome shotgun (WGS) entry which is preliminary data.</text>
</comment>
<sequence length="123" mass="13648">MGCDFEDQVADLYLPRFQLGGEKNTDALSILKNLGIRELFTTRADFSPLTTTMGLFVSKVVHKAIMKVDEDGATAAAATTIHLGLRSAFRPFQFRVDHPFLVMIVYNKSLPAFIGHFVEPEGN</sequence>
<dbReference type="GO" id="GO:0004867">
    <property type="term" value="F:serine-type endopeptidase inhibitor activity"/>
    <property type="evidence" value="ECO:0007669"/>
    <property type="project" value="InterPro"/>
</dbReference>
<dbReference type="Pfam" id="PF00079">
    <property type="entry name" value="Serpin"/>
    <property type="match status" value="1"/>
</dbReference>
<dbReference type="InterPro" id="IPR042185">
    <property type="entry name" value="Serpin_sf_2"/>
</dbReference>
<dbReference type="EMBL" id="LUCH01003214">
    <property type="protein sequence ID" value="KAF5400409.1"/>
    <property type="molecule type" value="Genomic_DNA"/>
</dbReference>
<keyword evidence="3" id="KW-1185">Reference proteome</keyword>
<gene>
    <name evidence="2" type="ORF">PHET_05985</name>
</gene>
<name>A0A8J4TJR1_9TREM</name>
<evidence type="ECO:0000259" key="1">
    <source>
        <dbReference type="Pfam" id="PF00079"/>
    </source>
</evidence>